<organism evidence="1 2">
    <name type="scientific">Bifidobacterium bifidum</name>
    <dbReference type="NCBI Taxonomy" id="1681"/>
    <lineage>
        <taxon>Bacteria</taxon>
        <taxon>Bacillati</taxon>
        <taxon>Actinomycetota</taxon>
        <taxon>Actinomycetes</taxon>
        <taxon>Bifidobacteriales</taxon>
        <taxon>Bifidobacteriaceae</taxon>
        <taxon>Bifidobacterium</taxon>
    </lineage>
</organism>
<protein>
    <submittedName>
        <fullName evidence="1">Uncharacterized protein</fullName>
    </submittedName>
</protein>
<comment type="caution">
    <text evidence="1">The sequence shown here is derived from an EMBL/GenBank/DDBJ whole genome shotgun (WGS) entry which is preliminary data.</text>
</comment>
<evidence type="ECO:0000313" key="1">
    <source>
        <dbReference type="EMBL" id="KWZ80803.1"/>
    </source>
</evidence>
<evidence type="ECO:0000313" key="2">
    <source>
        <dbReference type="Proteomes" id="UP000070092"/>
    </source>
</evidence>
<name>A0A133KMG1_BIFBI</name>
<dbReference type="EMBL" id="LRPO01000040">
    <property type="protein sequence ID" value="KWZ80803.1"/>
    <property type="molecule type" value="Genomic_DNA"/>
</dbReference>
<dbReference type="Proteomes" id="UP000070092">
    <property type="component" value="Unassembled WGS sequence"/>
</dbReference>
<gene>
    <name evidence="1" type="ORF">HMPREF3196_01495</name>
</gene>
<accession>A0A133KMG1</accession>
<dbReference type="AlphaFoldDB" id="A0A133KMG1"/>
<reference evidence="1 2" key="1">
    <citation type="submission" date="2016-01" db="EMBL/GenBank/DDBJ databases">
        <authorList>
            <person name="Oliw E.H."/>
        </authorList>
    </citation>
    <scope>NUCLEOTIDE SEQUENCE [LARGE SCALE GENOMIC DNA]</scope>
    <source>
        <strain evidence="1 2">MJR8628B</strain>
    </source>
</reference>
<proteinExistence type="predicted"/>
<sequence>MTHKSRLSGSAGTPRHIHSIIHNAASRNVSYAHIHRFRQVGGGPPHRMVMVGV</sequence>